<dbReference type="Proteomes" id="UP000249739">
    <property type="component" value="Unassembled WGS sequence"/>
</dbReference>
<dbReference type="Pfam" id="PF02620">
    <property type="entry name" value="YceD"/>
    <property type="match status" value="1"/>
</dbReference>
<accession>A0A2W5FSU4</accession>
<name>A0A2W5FSU4_9BACT</name>
<gene>
    <name evidence="1" type="ORF">DI586_02210</name>
</gene>
<evidence type="ECO:0000313" key="1">
    <source>
        <dbReference type="EMBL" id="PZP56850.1"/>
    </source>
</evidence>
<reference evidence="1 2" key="1">
    <citation type="submission" date="2017-08" db="EMBL/GenBank/DDBJ databases">
        <title>Infants hospitalized years apart are colonized by the same room-sourced microbial strains.</title>
        <authorList>
            <person name="Brooks B."/>
            <person name="Olm M.R."/>
            <person name="Firek B.A."/>
            <person name="Baker R."/>
            <person name="Thomas B.C."/>
            <person name="Morowitz M.J."/>
            <person name="Banfield J.F."/>
        </authorList>
    </citation>
    <scope>NUCLEOTIDE SEQUENCE [LARGE SCALE GENOMIC DNA]</scope>
    <source>
        <strain evidence="1">S2_006_000_R2_64</strain>
    </source>
</reference>
<evidence type="ECO:0000313" key="2">
    <source>
        <dbReference type="Proteomes" id="UP000249739"/>
    </source>
</evidence>
<comment type="caution">
    <text evidence="1">The sequence shown here is derived from an EMBL/GenBank/DDBJ whole genome shotgun (WGS) entry which is preliminary data.</text>
</comment>
<dbReference type="AlphaFoldDB" id="A0A2W5FSU4"/>
<evidence type="ECO:0008006" key="3">
    <source>
        <dbReference type="Google" id="ProtNLM"/>
    </source>
</evidence>
<protein>
    <recommendedName>
        <fullName evidence="3">DUF177 domain-containing protein</fullName>
    </recommendedName>
</protein>
<proteinExistence type="predicted"/>
<dbReference type="EMBL" id="QFOT01000013">
    <property type="protein sequence ID" value="PZP56850.1"/>
    <property type="molecule type" value="Genomic_DNA"/>
</dbReference>
<organism evidence="1 2">
    <name type="scientific">Micavibrio aeruginosavorus</name>
    <dbReference type="NCBI Taxonomy" id="349221"/>
    <lineage>
        <taxon>Bacteria</taxon>
        <taxon>Pseudomonadati</taxon>
        <taxon>Bdellovibrionota</taxon>
        <taxon>Bdellovibrionia</taxon>
        <taxon>Bdellovibrionales</taxon>
        <taxon>Pseudobdellovibrionaceae</taxon>
        <taxon>Micavibrio</taxon>
    </lineage>
</organism>
<dbReference type="InterPro" id="IPR003772">
    <property type="entry name" value="YceD"/>
</dbReference>
<sequence>MPKSAKLPEIVWSFPVRAEDVPQSGKKMEISPDAEKRKALAKQLEIIELKDLKATLNLSRENAHIVHIKGQLEARIKQACVMTLEPVETSIQDEFEAWYADENQAISFKKAQYEAQSKKELMDIPMLDESEDPEPMINGAVDVADLVTQYLSLAIPPYPTKEGITYSVQVEEPKEAKNPMKLNPFAALKDWRPKD</sequence>